<keyword evidence="7" id="KW-0812">Transmembrane</keyword>
<dbReference type="PANTHER" id="PTHR31080:SF161">
    <property type="entry name" value="OS10G0508700 PROTEIN"/>
    <property type="match status" value="1"/>
</dbReference>
<comment type="similarity">
    <text evidence="6">Belongs to the PMEI family.</text>
</comment>
<keyword evidence="3" id="KW-0964">Secreted</keyword>
<evidence type="ECO:0000256" key="1">
    <source>
        <dbReference type="ARBA" id="ARBA00004271"/>
    </source>
</evidence>
<protein>
    <submittedName>
        <fullName evidence="9">Plant invertase/pectin methylesterase inhibitor superfamily protein</fullName>
    </submittedName>
</protein>
<accession>A0ABD1VS44</accession>
<evidence type="ECO:0000256" key="6">
    <source>
        <dbReference type="ARBA" id="ARBA00038471"/>
    </source>
</evidence>
<dbReference type="SUPFAM" id="SSF101148">
    <property type="entry name" value="Plant invertase/pectin methylesterase inhibitor"/>
    <property type="match status" value="1"/>
</dbReference>
<dbReference type="GO" id="GO:0048046">
    <property type="term" value="C:apoplast"/>
    <property type="evidence" value="ECO:0007669"/>
    <property type="project" value="UniProtKB-SubCell"/>
</dbReference>
<evidence type="ECO:0000313" key="10">
    <source>
        <dbReference type="Proteomes" id="UP001604336"/>
    </source>
</evidence>
<proteinExistence type="inferred from homology"/>
<dbReference type="InterPro" id="IPR035513">
    <property type="entry name" value="Invertase/methylesterase_inhib"/>
</dbReference>
<evidence type="ECO:0000256" key="5">
    <source>
        <dbReference type="ARBA" id="ARBA00023157"/>
    </source>
</evidence>
<dbReference type="InterPro" id="IPR051955">
    <property type="entry name" value="PME_Inhibitor"/>
</dbReference>
<keyword evidence="10" id="KW-1185">Reference proteome</keyword>
<name>A0ABD1VS44_9LAMI</name>
<dbReference type="Gene3D" id="1.20.140.40">
    <property type="entry name" value="Invertase/pectin methylesterase inhibitor family protein"/>
    <property type="match status" value="1"/>
</dbReference>
<dbReference type="CDD" id="cd15798">
    <property type="entry name" value="PMEI-like_3"/>
    <property type="match status" value="1"/>
</dbReference>
<dbReference type="AlphaFoldDB" id="A0ABD1VS44"/>
<evidence type="ECO:0000256" key="7">
    <source>
        <dbReference type="SAM" id="Phobius"/>
    </source>
</evidence>
<evidence type="ECO:0000256" key="4">
    <source>
        <dbReference type="ARBA" id="ARBA00022729"/>
    </source>
</evidence>
<gene>
    <name evidence="9" type="ORF">Adt_01060</name>
</gene>
<dbReference type="Pfam" id="PF04043">
    <property type="entry name" value="PMEI"/>
    <property type="match status" value="1"/>
</dbReference>
<dbReference type="EMBL" id="JBFOLK010000001">
    <property type="protein sequence ID" value="KAL2540082.1"/>
    <property type="molecule type" value="Genomic_DNA"/>
</dbReference>
<evidence type="ECO:0000259" key="8">
    <source>
        <dbReference type="SMART" id="SM00856"/>
    </source>
</evidence>
<keyword evidence="2" id="KW-0052">Apoplast</keyword>
<dbReference type="Proteomes" id="UP001604336">
    <property type="component" value="Unassembled WGS sequence"/>
</dbReference>
<organism evidence="9 10">
    <name type="scientific">Abeliophyllum distichum</name>
    <dbReference type="NCBI Taxonomy" id="126358"/>
    <lineage>
        <taxon>Eukaryota</taxon>
        <taxon>Viridiplantae</taxon>
        <taxon>Streptophyta</taxon>
        <taxon>Embryophyta</taxon>
        <taxon>Tracheophyta</taxon>
        <taxon>Spermatophyta</taxon>
        <taxon>Magnoliopsida</taxon>
        <taxon>eudicotyledons</taxon>
        <taxon>Gunneridae</taxon>
        <taxon>Pentapetalae</taxon>
        <taxon>asterids</taxon>
        <taxon>lamiids</taxon>
        <taxon>Lamiales</taxon>
        <taxon>Oleaceae</taxon>
        <taxon>Forsythieae</taxon>
        <taxon>Abeliophyllum</taxon>
    </lineage>
</organism>
<dbReference type="SMART" id="SM00856">
    <property type="entry name" value="PMEI"/>
    <property type="match status" value="1"/>
</dbReference>
<evidence type="ECO:0000256" key="3">
    <source>
        <dbReference type="ARBA" id="ARBA00022525"/>
    </source>
</evidence>
<dbReference type="PANTHER" id="PTHR31080">
    <property type="entry name" value="PECTINESTERASE INHIBITOR-LIKE"/>
    <property type="match status" value="1"/>
</dbReference>
<reference evidence="10" key="1">
    <citation type="submission" date="2024-07" db="EMBL/GenBank/DDBJ databases">
        <title>Two chromosome-level genome assemblies of Korean endemic species Abeliophyllum distichum and Forsythia ovata (Oleaceae).</title>
        <authorList>
            <person name="Jang H."/>
        </authorList>
    </citation>
    <scope>NUCLEOTIDE SEQUENCE [LARGE SCALE GENOMIC DNA]</scope>
</reference>
<comment type="subcellular location">
    <subcellularLocation>
        <location evidence="1">Secreted</location>
        <location evidence="1">Extracellular space</location>
        <location evidence="1">Apoplast</location>
    </subcellularLocation>
</comment>
<dbReference type="FunFam" id="1.20.140.40:FF:000006">
    <property type="entry name" value="Pectinesterase inhibitor 3"/>
    <property type="match status" value="1"/>
</dbReference>
<feature type="transmembrane region" description="Helical" evidence="7">
    <location>
        <begin position="12"/>
        <end position="31"/>
    </location>
</feature>
<keyword evidence="4" id="KW-0732">Signal</keyword>
<dbReference type="InterPro" id="IPR006501">
    <property type="entry name" value="Pectinesterase_inhib_dom"/>
</dbReference>
<evidence type="ECO:0000313" key="9">
    <source>
        <dbReference type="EMBL" id="KAL2540082.1"/>
    </source>
</evidence>
<sequence>MDSCLPSKLLYFYFQCLVATTTIITITCSATRIQPNTQFIKTSCDVTMYPKLCFNTLSPYATSIQNSPINLAKAALTVTLKAARSTLGAVSKFSKTSNLTPQEALAITDCVENTGDSIDELRQSLAAMKNLEGPEFEMKMNNVMTWVSAALTDEDTCMDGFEGNAMNGKIKNYIVNVSQLTSNALALVKNLSSFQVYSP</sequence>
<keyword evidence="5" id="KW-1015">Disulfide bond</keyword>
<dbReference type="NCBIfam" id="TIGR01614">
    <property type="entry name" value="PME_inhib"/>
    <property type="match status" value="1"/>
</dbReference>
<comment type="caution">
    <text evidence="9">The sequence shown here is derived from an EMBL/GenBank/DDBJ whole genome shotgun (WGS) entry which is preliminary data.</text>
</comment>
<evidence type="ECO:0000256" key="2">
    <source>
        <dbReference type="ARBA" id="ARBA00022523"/>
    </source>
</evidence>
<keyword evidence="7" id="KW-0472">Membrane</keyword>
<keyword evidence="7" id="KW-1133">Transmembrane helix</keyword>
<feature type="domain" description="Pectinesterase inhibitor" evidence="8">
    <location>
        <begin position="35"/>
        <end position="187"/>
    </location>
</feature>